<dbReference type="EMBL" id="SDHX01000002">
    <property type="protein sequence ID" value="RXK52769.1"/>
    <property type="molecule type" value="Genomic_DNA"/>
</dbReference>
<evidence type="ECO:0000259" key="1">
    <source>
        <dbReference type="Pfam" id="PF07589"/>
    </source>
</evidence>
<dbReference type="OrthoDB" id="972285at2"/>
<dbReference type="InterPro" id="IPR013424">
    <property type="entry name" value="Ice-binding_C"/>
</dbReference>
<reference evidence="2 3" key="1">
    <citation type="submission" date="2019-01" db="EMBL/GenBank/DDBJ databases">
        <title>Lacunisphaera sp. strain TWA-58.</title>
        <authorList>
            <person name="Chen W.-M."/>
        </authorList>
    </citation>
    <scope>NUCLEOTIDE SEQUENCE [LARGE SCALE GENOMIC DNA]</scope>
    <source>
        <strain evidence="2 3">TWA-58</strain>
    </source>
</reference>
<dbReference type="AlphaFoldDB" id="A0A4Q1C3F6"/>
<feature type="domain" description="Ice-binding protein C-terminal" evidence="1">
    <location>
        <begin position="457"/>
        <end position="481"/>
    </location>
</feature>
<name>A0A4Q1C3F6_9BACT</name>
<keyword evidence="3" id="KW-1185">Reference proteome</keyword>
<organism evidence="2 3">
    <name type="scientific">Oleiharenicola lentus</name>
    <dbReference type="NCBI Taxonomy" id="2508720"/>
    <lineage>
        <taxon>Bacteria</taxon>
        <taxon>Pseudomonadati</taxon>
        <taxon>Verrucomicrobiota</taxon>
        <taxon>Opitutia</taxon>
        <taxon>Opitutales</taxon>
        <taxon>Opitutaceae</taxon>
        <taxon>Oleiharenicola</taxon>
    </lineage>
</organism>
<proteinExistence type="predicted"/>
<sequence>FTNQGSLTHSANNSHGQIYAPTFTNEGSITALNTAGYTLTLGQNTQTFTNAVGGTITANGTNTYVDLQGVDNNGTLVATNNGHLRFAGTFTTADLGTVQLSSGGRALIYSGGTLDNTAATLNAVTGGTFELYGGTITGGTINALGFTSSGGTVNNATFNGSVSLAASASANLGGTILFDTTTATFGLNSDLTLNAGAAVTFNAASTGSGDLSLVSSGAGASFTNQGSLTHSANNSHGQIYAPTFTNEGSITALNTAGYTLLTLGAAGQTFTNTASGLVLVNNAIIALNAGSSLNFGTIQVQSGTLNAGSGLSNEAGGIFKGAGTVSGDLTLDGGTLAPGNSIGTLTFTNSDFNVTTASTLEIELSGATADALVFQNPTSAVNLGSGLLALSLQLLSAPSIGNTYGIISIASGGSGITGTFAGLPSSGSTFISNFSGTDYIFSVTYLTNNVNLLAVAAVPEPSTYALLTGGLGLLGLRRLRRRRS</sequence>
<evidence type="ECO:0000313" key="3">
    <source>
        <dbReference type="Proteomes" id="UP000290218"/>
    </source>
</evidence>
<dbReference type="Pfam" id="PF07589">
    <property type="entry name" value="PEP-CTERM"/>
    <property type="match status" value="1"/>
</dbReference>
<feature type="non-terminal residue" evidence="2">
    <location>
        <position position="1"/>
    </location>
</feature>
<accession>A0A4Q1C3F6</accession>
<comment type="caution">
    <text evidence="2">The sequence shown here is derived from an EMBL/GenBank/DDBJ whole genome shotgun (WGS) entry which is preliminary data.</text>
</comment>
<dbReference type="Proteomes" id="UP000290218">
    <property type="component" value="Unassembled WGS sequence"/>
</dbReference>
<dbReference type="RefSeq" id="WP_129048361.1">
    <property type="nucleotide sequence ID" value="NZ_SDHX01000002.1"/>
</dbReference>
<gene>
    <name evidence="2" type="ORF">ESB00_13690</name>
</gene>
<evidence type="ECO:0000313" key="2">
    <source>
        <dbReference type="EMBL" id="RXK52769.1"/>
    </source>
</evidence>
<protein>
    <submittedName>
        <fullName evidence="2">PEP-CTERM sorting domain-containing protein</fullName>
    </submittedName>
</protein>
<dbReference type="NCBIfam" id="TIGR02595">
    <property type="entry name" value="PEP_CTERM"/>
    <property type="match status" value="1"/>
</dbReference>